<evidence type="ECO:0000256" key="1">
    <source>
        <dbReference type="SAM" id="SignalP"/>
    </source>
</evidence>
<dbReference type="STRING" id="933852.A0A0C2WL18"/>
<dbReference type="SUPFAM" id="SSF56219">
    <property type="entry name" value="DNase I-like"/>
    <property type="match status" value="1"/>
</dbReference>
<keyword evidence="1" id="KW-0732">Signal</keyword>
<dbReference type="PANTHER" id="PTHR42834:SF1">
    <property type="entry name" value="ENDONUCLEASE_EXONUCLEASE_PHOSPHATASE FAMILY PROTEIN (AFU_ORTHOLOGUE AFUA_3G09210)"/>
    <property type="match status" value="1"/>
</dbReference>
<organism evidence="3 4">
    <name type="scientific">Serendipita vermifera MAFF 305830</name>
    <dbReference type="NCBI Taxonomy" id="933852"/>
    <lineage>
        <taxon>Eukaryota</taxon>
        <taxon>Fungi</taxon>
        <taxon>Dikarya</taxon>
        <taxon>Basidiomycota</taxon>
        <taxon>Agaricomycotina</taxon>
        <taxon>Agaricomycetes</taxon>
        <taxon>Sebacinales</taxon>
        <taxon>Serendipitaceae</taxon>
        <taxon>Serendipita</taxon>
    </lineage>
</organism>
<protein>
    <recommendedName>
        <fullName evidence="2">Endonuclease/exonuclease/phosphatase domain-containing protein</fullName>
    </recommendedName>
</protein>
<sequence length="753" mass="80863">MLHKSWILLLPVVLAAEISELQEQVAHVSKTRKGTAFQSPFAGQSVTNVTGLVTANSSSGFWLSSTTPGDSFSDDAIYVYSTSKAVLAQVAPGDIVTLNGKLSEYRSSVDYLFLTEIASPTNITKLSSGNTITPVIVGAGGLHPPTQQFSSLDVGGVLAVPGNASQVTNANPTRDPTKYGLDFWESLSGKLVKITSPTAISYPNSYKDFWVRGDWPVTGLNQRGGLTITMGDDGLPDLNPETVVIGAPLDGTKNPDVWMGSTVTDITGIVTYTFGFYTVLPLTAPTVIAHNETLQGPTTLTVPADDANCTLTFGDYNVENMTWNSTHLPLAASQVGDYLKTPDLVFLQEIQDDTGPTNDGVVSSNRTLQTFVDAIASHSNVNYSFAYIPPVDGQDGGEPGGNIRPAFLYRPERLKLVNPNYGGSLDKTEAVNNNGALGLTFNPGRIDPTNTAWNATRKPLVALFESVASGEQIVAINVHMSSKGGSSSIHGNPRPPVNGVVDKRIAQVKLLADFVGSILTLNANASIIASGDFNEYGQTDAVYGSLRTHLLDIDEAAGIPKEERYTYVYDMNSQQLDHAFISPKLQHGAEVEHLHVNNWVKYSARTSDHDPSVSRVKICTPQSNPPEPTCSTRQIGNWCAARLPTFNNLSTCAARAINYNVPRIRLIAANAFLARVVPPSLESRVRIYLADAAMIQDMVTCSVKIGASLNREGDTCLKMSEESGPFEISSLSVFQVRYLGEAIGKLISSDGRP</sequence>
<dbReference type="Gene3D" id="3.60.10.10">
    <property type="entry name" value="Endonuclease/exonuclease/phosphatase"/>
    <property type="match status" value="1"/>
</dbReference>
<evidence type="ECO:0000313" key="3">
    <source>
        <dbReference type="EMBL" id="KIM27008.1"/>
    </source>
</evidence>
<keyword evidence="4" id="KW-1185">Reference proteome</keyword>
<dbReference type="InterPro" id="IPR005135">
    <property type="entry name" value="Endo/exonuclease/phosphatase"/>
</dbReference>
<reference evidence="4" key="2">
    <citation type="submission" date="2015-01" db="EMBL/GenBank/DDBJ databases">
        <title>Evolutionary Origins and Diversification of the Mycorrhizal Mutualists.</title>
        <authorList>
            <consortium name="DOE Joint Genome Institute"/>
            <consortium name="Mycorrhizal Genomics Consortium"/>
            <person name="Kohler A."/>
            <person name="Kuo A."/>
            <person name="Nagy L.G."/>
            <person name="Floudas D."/>
            <person name="Copeland A."/>
            <person name="Barry K.W."/>
            <person name="Cichocki N."/>
            <person name="Veneault-Fourrey C."/>
            <person name="LaButti K."/>
            <person name="Lindquist E.A."/>
            <person name="Lipzen A."/>
            <person name="Lundell T."/>
            <person name="Morin E."/>
            <person name="Murat C."/>
            <person name="Riley R."/>
            <person name="Ohm R."/>
            <person name="Sun H."/>
            <person name="Tunlid A."/>
            <person name="Henrissat B."/>
            <person name="Grigoriev I.V."/>
            <person name="Hibbett D.S."/>
            <person name="Martin F."/>
        </authorList>
    </citation>
    <scope>NUCLEOTIDE SEQUENCE [LARGE SCALE GENOMIC DNA]</scope>
    <source>
        <strain evidence="4">MAFF 305830</strain>
    </source>
</reference>
<evidence type="ECO:0000313" key="4">
    <source>
        <dbReference type="Proteomes" id="UP000054097"/>
    </source>
</evidence>
<feature type="chain" id="PRO_5012633235" description="Endonuclease/exonuclease/phosphatase domain-containing protein" evidence="1">
    <location>
        <begin position="16"/>
        <end position="753"/>
    </location>
</feature>
<dbReference type="GO" id="GO:0003824">
    <property type="term" value="F:catalytic activity"/>
    <property type="evidence" value="ECO:0007669"/>
    <property type="project" value="InterPro"/>
</dbReference>
<name>A0A0C2WL18_SERVB</name>
<gene>
    <name evidence="3" type="ORF">M408DRAFT_9616</name>
</gene>
<accession>A0A0C2WL18</accession>
<dbReference type="AlphaFoldDB" id="A0A0C2WL18"/>
<dbReference type="EMBL" id="KN824302">
    <property type="protein sequence ID" value="KIM27008.1"/>
    <property type="molecule type" value="Genomic_DNA"/>
</dbReference>
<proteinExistence type="predicted"/>
<dbReference type="Proteomes" id="UP000054097">
    <property type="component" value="Unassembled WGS sequence"/>
</dbReference>
<dbReference type="InterPro" id="IPR036691">
    <property type="entry name" value="Endo/exonu/phosph_ase_sf"/>
</dbReference>
<dbReference type="HOGENOM" id="CLU_003608_0_0_1"/>
<dbReference type="Pfam" id="PF03372">
    <property type="entry name" value="Exo_endo_phos"/>
    <property type="match status" value="1"/>
</dbReference>
<dbReference type="PANTHER" id="PTHR42834">
    <property type="entry name" value="ENDONUCLEASE/EXONUCLEASE/PHOSPHATASE FAMILY PROTEIN (AFU_ORTHOLOGUE AFUA_3G09210)"/>
    <property type="match status" value="1"/>
</dbReference>
<feature type="domain" description="Endonuclease/exonuclease/phosphatase" evidence="2">
    <location>
        <begin position="321"/>
        <end position="609"/>
    </location>
</feature>
<dbReference type="OrthoDB" id="47488at2759"/>
<evidence type="ECO:0000259" key="2">
    <source>
        <dbReference type="Pfam" id="PF03372"/>
    </source>
</evidence>
<dbReference type="CDD" id="cd04486">
    <property type="entry name" value="YhcR_OBF_like"/>
    <property type="match status" value="1"/>
</dbReference>
<reference evidence="3 4" key="1">
    <citation type="submission" date="2014-04" db="EMBL/GenBank/DDBJ databases">
        <authorList>
            <consortium name="DOE Joint Genome Institute"/>
            <person name="Kuo A."/>
            <person name="Zuccaro A."/>
            <person name="Kohler A."/>
            <person name="Nagy L.G."/>
            <person name="Floudas D."/>
            <person name="Copeland A."/>
            <person name="Barry K.W."/>
            <person name="Cichocki N."/>
            <person name="Veneault-Fourrey C."/>
            <person name="LaButti K."/>
            <person name="Lindquist E.A."/>
            <person name="Lipzen A."/>
            <person name="Lundell T."/>
            <person name="Morin E."/>
            <person name="Murat C."/>
            <person name="Sun H."/>
            <person name="Tunlid A."/>
            <person name="Henrissat B."/>
            <person name="Grigoriev I.V."/>
            <person name="Hibbett D.S."/>
            <person name="Martin F."/>
            <person name="Nordberg H.P."/>
            <person name="Cantor M.N."/>
            <person name="Hua S.X."/>
        </authorList>
    </citation>
    <scope>NUCLEOTIDE SEQUENCE [LARGE SCALE GENOMIC DNA]</scope>
    <source>
        <strain evidence="3 4">MAFF 305830</strain>
    </source>
</reference>
<feature type="signal peptide" evidence="1">
    <location>
        <begin position="1"/>
        <end position="15"/>
    </location>
</feature>